<evidence type="ECO:0000256" key="1">
    <source>
        <dbReference type="SAM" id="Phobius"/>
    </source>
</evidence>
<comment type="caution">
    <text evidence="2">The sequence shown here is derived from an EMBL/GenBank/DDBJ whole genome shotgun (WGS) entry which is preliminary data.</text>
</comment>
<dbReference type="Proteomes" id="UP000748531">
    <property type="component" value="Unassembled WGS sequence"/>
</dbReference>
<dbReference type="AlphaFoldDB" id="A0A8J4SJV4"/>
<feature type="transmembrane region" description="Helical" evidence="1">
    <location>
        <begin position="240"/>
        <end position="260"/>
    </location>
</feature>
<protein>
    <submittedName>
        <fullName evidence="2">Uncharacterized protein</fullName>
    </submittedName>
</protein>
<keyword evidence="1" id="KW-0472">Membrane</keyword>
<dbReference type="OrthoDB" id="6237987at2759"/>
<evidence type="ECO:0000313" key="3">
    <source>
        <dbReference type="Proteomes" id="UP000748531"/>
    </source>
</evidence>
<evidence type="ECO:0000313" key="2">
    <source>
        <dbReference type="EMBL" id="KAF5400053.1"/>
    </source>
</evidence>
<reference evidence="2" key="1">
    <citation type="submission" date="2019-05" db="EMBL/GenBank/DDBJ databases">
        <title>Annotation for the trematode Paragonimus heterotremus.</title>
        <authorList>
            <person name="Choi Y.-J."/>
        </authorList>
    </citation>
    <scope>NUCLEOTIDE SEQUENCE</scope>
    <source>
        <strain evidence="2">LC</strain>
    </source>
</reference>
<feature type="transmembrane region" description="Helical" evidence="1">
    <location>
        <begin position="142"/>
        <end position="162"/>
    </location>
</feature>
<accession>A0A8J4SJV4</accession>
<keyword evidence="1" id="KW-1133">Transmembrane helix</keyword>
<dbReference type="EMBL" id="LUCH01003505">
    <property type="protein sequence ID" value="KAF5400053.1"/>
    <property type="molecule type" value="Genomic_DNA"/>
</dbReference>
<gene>
    <name evidence="2" type="ORF">PHET_06497</name>
</gene>
<proteinExistence type="predicted"/>
<organism evidence="2 3">
    <name type="scientific">Paragonimus heterotremus</name>
    <dbReference type="NCBI Taxonomy" id="100268"/>
    <lineage>
        <taxon>Eukaryota</taxon>
        <taxon>Metazoa</taxon>
        <taxon>Spiralia</taxon>
        <taxon>Lophotrochozoa</taxon>
        <taxon>Platyhelminthes</taxon>
        <taxon>Trematoda</taxon>
        <taxon>Digenea</taxon>
        <taxon>Plagiorchiida</taxon>
        <taxon>Troglotremata</taxon>
        <taxon>Troglotrematidae</taxon>
        <taxon>Paragonimus</taxon>
    </lineage>
</organism>
<name>A0A8J4SJV4_9TREM</name>
<keyword evidence="1" id="KW-0812">Transmembrane</keyword>
<keyword evidence="3" id="KW-1185">Reference proteome</keyword>
<sequence length="266" mass="30918">MGRAKKRNIFRHHLQRWVENALYSITRRLTGRYRSADIGSALQQVYLEQGIMTLNVVSILMAITVQNLPQYLHIRVFEIKKACPNGTHCDHSFVDYHFRPTDMYSAFNSLSGIIKRAISLLPSTPKSDLEIDEMMHYMLEMWGRHLITMPIEHLCGVLVFVIDVVRRVLHRFLIFRDSAVMFGMMLMLVCLGMLRLAELHLYFILIQTVNKLAQVINYRFEKVMIDNVMPMVICVEPPGGYFLACVINELVILLQITFIMDYMDPS</sequence>